<sequence length="608" mass="66578">MSEWDYTSYWRPNFEAAEIAGWGAAMVASTAVHLTTAMPTMPYLITLGVQAGFALAALPRAIRVHRAKASLMGAELTFTDLESIITHYQKEPDSFYYGEAFPWQQKHGQFAFELLSKDLSTIIGKKGQRKADVKGTKWIHGIGMDEEEACYRPAEQRSTHTLILGTTGAGKTRLFDLLISQCIARGEAVIVIDPKGDKGLAETCRKTCEHMGKLHRFAYFHPAHPEKSVRLSLTKNYGRATEIASRVAVLMKSEAGDPFQAFAQMALNNVIQAMLICDILPTLVGLRRTLEGDIPGLTIKVVEAYGRQVFGPAFDSMQASAYVAAKVRDIEGKAKVMRRLYYSDIAPVNPNSDLEGLLTMLEHERSHFSKMIAGLLPILVMLTAGEMGPLLSPSLDVADERRMADLNSVISAEQVLYLGLDSLSDPMVGSTIGSLALADLASTAGEIYNHRVPKPVNVFVDEAAEVLNDQMIQLLNKGRGAGINLYVATQTIADFKARMGDESKALQVLANANHIIALRVLDTDTQEFIGNKIPKTRFNYVMRTQGNSSSEGGLVHGGNIGERLMQEEGEKFPIALLGELPDLEYLAVFAGGDLRKGRLPILQFNKSA</sequence>
<dbReference type="InterPro" id="IPR051162">
    <property type="entry name" value="T4SS_component"/>
</dbReference>
<dbReference type="Pfam" id="PF01935">
    <property type="entry name" value="DUF87"/>
    <property type="match status" value="1"/>
</dbReference>
<gene>
    <name evidence="3" type="ORF">SAMN05878282_112100</name>
</gene>
<dbReference type="AlphaFoldDB" id="A0A1N6XE04"/>
<dbReference type="EMBL" id="FTMP01000012">
    <property type="protein sequence ID" value="SIR00469.1"/>
    <property type="molecule type" value="Genomic_DNA"/>
</dbReference>
<dbReference type="PANTHER" id="PTHR30121">
    <property type="entry name" value="UNCHARACTERIZED PROTEIN YJGR-RELATED"/>
    <property type="match status" value="1"/>
</dbReference>
<dbReference type="CDD" id="cd01127">
    <property type="entry name" value="TrwB_TraG_TraD_VirD4"/>
    <property type="match status" value="2"/>
</dbReference>
<accession>A0A1N6XE04</accession>
<dbReference type="SUPFAM" id="SSF52540">
    <property type="entry name" value="P-loop containing nucleoside triphosphate hydrolases"/>
    <property type="match status" value="1"/>
</dbReference>
<reference evidence="3 4" key="1">
    <citation type="submission" date="2017-01" db="EMBL/GenBank/DDBJ databases">
        <authorList>
            <person name="Mah S.A."/>
            <person name="Swanson W.J."/>
            <person name="Moy G.W."/>
            <person name="Vacquier V.D."/>
        </authorList>
    </citation>
    <scope>NUCLEOTIDE SEQUENCE [LARGE SCALE GENOMIC DNA]</scope>
    <source>
        <strain evidence="3 4">RU36E</strain>
    </source>
</reference>
<dbReference type="Pfam" id="PF12696">
    <property type="entry name" value="TraG-D_C"/>
    <property type="match status" value="1"/>
</dbReference>
<organism evidence="3 4">
    <name type="scientific">Aquipseudomonas alcaligenes</name>
    <name type="common">Pseudomonas alcaligenes</name>
    <dbReference type="NCBI Taxonomy" id="43263"/>
    <lineage>
        <taxon>Bacteria</taxon>
        <taxon>Pseudomonadati</taxon>
        <taxon>Pseudomonadota</taxon>
        <taxon>Gammaproteobacteria</taxon>
        <taxon>Pseudomonadales</taxon>
        <taxon>Pseudomonadaceae</taxon>
        <taxon>Aquipseudomonas</taxon>
    </lineage>
</organism>
<dbReference type="InterPro" id="IPR022458">
    <property type="entry name" value="Conjugative_coupling_TraG/TraD"/>
</dbReference>
<dbReference type="InterPro" id="IPR027417">
    <property type="entry name" value="P-loop_NTPase"/>
</dbReference>
<name>A0A1N6XE04_AQUAC</name>
<proteinExistence type="predicted"/>
<evidence type="ECO:0000259" key="2">
    <source>
        <dbReference type="Pfam" id="PF12696"/>
    </source>
</evidence>
<dbReference type="NCBIfam" id="TIGR03743">
    <property type="entry name" value="SXT_TraD"/>
    <property type="match status" value="1"/>
</dbReference>
<dbReference type="Gene3D" id="3.40.50.300">
    <property type="entry name" value="P-loop containing nucleotide triphosphate hydrolases"/>
    <property type="match status" value="2"/>
</dbReference>
<feature type="domain" description="TraD/TraG TraM recognition site" evidence="2">
    <location>
        <begin position="455"/>
        <end position="552"/>
    </location>
</feature>
<dbReference type="PANTHER" id="PTHR30121:SF6">
    <property type="entry name" value="SLR6007 PROTEIN"/>
    <property type="match status" value="1"/>
</dbReference>
<dbReference type="InterPro" id="IPR002789">
    <property type="entry name" value="HerA_central"/>
</dbReference>
<protein>
    <submittedName>
        <fullName evidence="3">Conjugal transfer pilus assembly protein TraD</fullName>
    </submittedName>
</protein>
<evidence type="ECO:0000313" key="3">
    <source>
        <dbReference type="EMBL" id="SIR00469.1"/>
    </source>
</evidence>
<dbReference type="InterPro" id="IPR032689">
    <property type="entry name" value="TraG-D_C"/>
</dbReference>
<feature type="domain" description="Helicase HerA central" evidence="1">
    <location>
        <begin position="158"/>
        <end position="197"/>
    </location>
</feature>
<evidence type="ECO:0000313" key="4">
    <source>
        <dbReference type="Proteomes" id="UP000185841"/>
    </source>
</evidence>
<evidence type="ECO:0000259" key="1">
    <source>
        <dbReference type="Pfam" id="PF01935"/>
    </source>
</evidence>
<dbReference type="Proteomes" id="UP000185841">
    <property type="component" value="Unassembled WGS sequence"/>
</dbReference>
<dbReference type="RefSeq" id="WP_076429372.1">
    <property type="nucleotide sequence ID" value="NZ_FTMP01000012.1"/>
</dbReference>